<evidence type="ECO:0000313" key="3">
    <source>
        <dbReference type="EMBL" id="MBO7745043.1"/>
    </source>
</evidence>
<keyword evidence="1" id="KW-0479">Metal-binding</keyword>
<dbReference type="PANTHER" id="PTHR35848:SF6">
    <property type="entry name" value="CUPIN TYPE-2 DOMAIN-CONTAINING PROTEIN"/>
    <property type="match status" value="1"/>
</dbReference>
<proteinExistence type="predicted"/>
<comment type="caution">
    <text evidence="3">The sequence shown here is derived from an EMBL/GenBank/DDBJ whole genome shotgun (WGS) entry which is preliminary data.</text>
</comment>
<accession>A0ABS3W9T7</accession>
<dbReference type="InterPro" id="IPR013096">
    <property type="entry name" value="Cupin_2"/>
</dbReference>
<dbReference type="InterPro" id="IPR014710">
    <property type="entry name" value="RmlC-like_jellyroll"/>
</dbReference>
<dbReference type="EMBL" id="JAGGDJ010000007">
    <property type="protein sequence ID" value="MBO7745043.1"/>
    <property type="molecule type" value="Genomic_DNA"/>
</dbReference>
<dbReference type="Gene3D" id="2.60.120.10">
    <property type="entry name" value="Jelly Rolls"/>
    <property type="match status" value="1"/>
</dbReference>
<name>A0ABS3W9T7_9BACL</name>
<dbReference type="InterPro" id="IPR011051">
    <property type="entry name" value="RmlC_Cupin_sf"/>
</dbReference>
<organism evidence="3 4">
    <name type="scientific">Paenibacillus artemisiicola</name>
    <dbReference type="NCBI Taxonomy" id="1172618"/>
    <lineage>
        <taxon>Bacteria</taxon>
        <taxon>Bacillati</taxon>
        <taxon>Bacillota</taxon>
        <taxon>Bacilli</taxon>
        <taxon>Bacillales</taxon>
        <taxon>Paenibacillaceae</taxon>
        <taxon>Paenibacillus</taxon>
    </lineage>
</organism>
<evidence type="ECO:0000259" key="2">
    <source>
        <dbReference type="Pfam" id="PF07883"/>
    </source>
</evidence>
<gene>
    <name evidence="3" type="ORF">I8J29_12610</name>
</gene>
<sequence>MSEVLDVLGPRLQHLTALSDNQDYCLMKGELFPGVFVPVHSHEDRETFVVISGEIEAWLDGAWSVYRAGDTLDIAPNRKHAWRNASGEPVTLLIASTMKMGKFFKEIGRPAASVPPGPPEPAAVGNFVQTAISYGYWLGTPEENAAIGLMMG</sequence>
<dbReference type="RefSeq" id="WP_208847951.1">
    <property type="nucleotide sequence ID" value="NZ_JAGGDJ010000007.1"/>
</dbReference>
<dbReference type="PANTHER" id="PTHR35848">
    <property type="entry name" value="OXALATE-BINDING PROTEIN"/>
    <property type="match status" value="1"/>
</dbReference>
<dbReference type="Proteomes" id="UP000670947">
    <property type="component" value="Unassembled WGS sequence"/>
</dbReference>
<evidence type="ECO:0000256" key="1">
    <source>
        <dbReference type="ARBA" id="ARBA00022723"/>
    </source>
</evidence>
<dbReference type="SUPFAM" id="SSF51182">
    <property type="entry name" value="RmlC-like cupins"/>
    <property type="match status" value="1"/>
</dbReference>
<reference evidence="3 4" key="1">
    <citation type="submission" date="2021-03" db="EMBL/GenBank/DDBJ databases">
        <title>Paenibacillus artemisicola MWE-103 whole genome sequence.</title>
        <authorList>
            <person name="Ham Y.J."/>
        </authorList>
    </citation>
    <scope>NUCLEOTIDE SEQUENCE [LARGE SCALE GENOMIC DNA]</scope>
    <source>
        <strain evidence="3 4">MWE-103</strain>
    </source>
</reference>
<keyword evidence="4" id="KW-1185">Reference proteome</keyword>
<dbReference type="InterPro" id="IPR051610">
    <property type="entry name" value="GPI/OXD"/>
</dbReference>
<evidence type="ECO:0000313" key="4">
    <source>
        <dbReference type="Proteomes" id="UP000670947"/>
    </source>
</evidence>
<dbReference type="Pfam" id="PF07883">
    <property type="entry name" value="Cupin_2"/>
    <property type="match status" value="1"/>
</dbReference>
<feature type="domain" description="Cupin type-2" evidence="2">
    <location>
        <begin position="33"/>
        <end position="94"/>
    </location>
</feature>
<protein>
    <submittedName>
        <fullName evidence="3">Cupin domain-containing protein</fullName>
    </submittedName>
</protein>